<evidence type="ECO:0000313" key="3">
    <source>
        <dbReference type="Proteomes" id="UP000319375"/>
    </source>
</evidence>
<comment type="caution">
    <text evidence="2">The sequence shown here is derived from an EMBL/GenBank/DDBJ whole genome shotgun (WGS) entry which is preliminary data.</text>
</comment>
<feature type="region of interest" description="Disordered" evidence="1">
    <location>
        <begin position="627"/>
        <end position="671"/>
    </location>
</feature>
<accession>A0A5C5S5S2</accession>
<dbReference type="Proteomes" id="UP000319375">
    <property type="component" value="Unassembled WGS sequence"/>
</dbReference>
<dbReference type="RefSeq" id="WP_146486229.1">
    <property type="nucleotide sequence ID" value="NZ_VIGX01000002.1"/>
</dbReference>
<dbReference type="EMBL" id="VIGX01000002">
    <property type="protein sequence ID" value="TWS30202.1"/>
    <property type="molecule type" value="Genomic_DNA"/>
</dbReference>
<keyword evidence="3" id="KW-1185">Reference proteome</keyword>
<reference evidence="2 3" key="1">
    <citation type="submission" date="2019-06" db="EMBL/GenBank/DDBJ databases">
        <title>Tsukamurella conjunctivitidis sp. nov., Tsukamurella assacharolytica sp. nov. and Tsukamurella sputae sp. nov. isolated from patients with conjunctivitis, bacteraemia (lymphoma) and respiratory infection (sputum) in Hong Kong.</title>
        <authorList>
            <person name="Teng J.L.L."/>
            <person name="Lee H.H."/>
            <person name="Fong J.Y.H."/>
            <person name="Fok K.M.N."/>
            <person name="Lau S.K.P."/>
            <person name="Woo P.C.Y."/>
        </authorList>
    </citation>
    <scope>NUCLEOTIDE SEQUENCE [LARGE SCALE GENOMIC DNA]</scope>
    <source>
        <strain evidence="2 3">HKU72</strain>
    </source>
</reference>
<feature type="region of interest" description="Disordered" evidence="1">
    <location>
        <begin position="712"/>
        <end position="759"/>
    </location>
</feature>
<gene>
    <name evidence="2" type="ORF">FK530_06745</name>
</gene>
<evidence type="ECO:0000256" key="1">
    <source>
        <dbReference type="SAM" id="MobiDB-lite"/>
    </source>
</evidence>
<feature type="compositionally biased region" description="Gly residues" evidence="1">
    <location>
        <begin position="724"/>
        <end position="758"/>
    </location>
</feature>
<protein>
    <recommendedName>
        <fullName evidence="4">Minor tail protein</fullName>
    </recommendedName>
</protein>
<name>A0A5C5S5S2_9ACTN</name>
<dbReference type="OrthoDB" id="4753940at2"/>
<dbReference type="AlphaFoldDB" id="A0A5C5S5S2"/>
<organism evidence="2 3">
    <name type="scientific">Tsukamurella conjunctivitidis</name>
    <dbReference type="NCBI Taxonomy" id="2592068"/>
    <lineage>
        <taxon>Bacteria</taxon>
        <taxon>Bacillati</taxon>
        <taxon>Actinomycetota</taxon>
        <taxon>Actinomycetes</taxon>
        <taxon>Mycobacteriales</taxon>
        <taxon>Tsukamurellaceae</taxon>
        <taxon>Tsukamurella</taxon>
    </lineage>
</organism>
<evidence type="ECO:0000313" key="2">
    <source>
        <dbReference type="EMBL" id="TWS30202.1"/>
    </source>
</evidence>
<proteinExistence type="predicted"/>
<sequence length="769" mass="77676">MTTPGGVTNLPTGALTLETMQARLQDMSGGAMRSRAGERFPSIMGGSSGGTPLSDFTPFGILTRIWAEFNSAVANADPADINGPDDLPELLLSFIENLPVIGEFVGLLEAILGTYDGDDEVLLQIQALFGFLRPDGKLDASFLFGELPQVMLRAILSLATGGLLGNVELGQLWRPAAGQEKNWLEPFDTPESIKTDTDPNWSHDATVGRTAPGSAKCALDGTEHVQTSEAIEAAPGQPLDIGGKLRWDNFAGTGGPAFVLRTLAYNAGDQLLGSQQIGAVTPSPANAPDFEAGMAGSWAPPANTAYVRVRMECTTAATGGTVNWDDLWLRKPAQNLPQAWISGLVEDLGNLFGWLETWIQHGLNALGIPIVGDFFQQITDLADGFGSWQAQTDGTQADLDDLLSGLLTDPVSVIGEIPKALIGDLDDALDLLLPKTDWTKFLSGFTAAGNNGTAPSTGIPALDGLINSFLGVRSTATGAQESVSAVASSALTTVVVNPDETITRTVYAPGSYTWSRPAPSSGKKITKFGIHVIGAGQGGGKAAKGNGQGAADGIDGGAFYLEVLPADMPASLSVVVANGGAGATSTGPGAMPSATRVMNGATVFAEATMGAAFAKLVGAVPVRLETKPGRGGRGGDALLKDITTDSNGAVTGKSYSRGDGEDGESCAGGVGGAGGRSSGGWLGGSTTNAAAGPAARTDPVYRFGAPGGGGGYAGPNSTTLSGDGAPGGNPGGGGGGGGGSPYSGLGGGTGNGAAGGPGEVTFYVFEEPA</sequence>
<evidence type="ECO:0008006" key="4">
    <source>
        <dbReference type="Google" id="ProtNLM"/>
    </source>
</evidence>